<evidence type="ECO:0000313" key="2">
    <source>
        <dbReference type="Proteomes" id="UP001139384"/>
    </source>
</evidence>
<proteinExistence type="predicted"/>
<dbReference type="EMBL" id="JAKEIP010000017">
    <property type="protein sequence ID" value="MCF1593367.1"/>
    <property type="molecule type" value="Genomic_DNA"/>
</dbReference>
<gene>
    <name evidence="1" type="ORF">L0P92_07260</name>
</gene>
<keyword evidence="2" id="KW-1185">Reference proteome</keyword>
<dbReference type="AlphaFoldDB" id="A0A9X1TJI0"/>
<protein>
    <submittedName>
        <fullName evidence="1">Uncharacterized protein</fullName>
    </submittedName>
</protein>
<dbReference type="RefSeq" id="WP_234761688.1">
    <property type="nucleotide sequence ID" value="NZ_JAKEIP010000017.1"/>
</dbReference>
<reference evidence="1" key="1">
    <citation type="submission" date="2022-01" db="EMBL/GenBank/DDBJ databases">
        <title>Draft Genome Sequences of Seven Type Strains of the Genus Streptomyces.</title>
        <authorList>
            <person name="Aziz S."/>
            <person name="Coretto E."/>
            <person name="Chronakova A."/>
            <person name="Sproer C."/>
            <person name="Huber K."/>
            <person name="Nouioui I."/>
            <person name="Gross H."/>
        </authorList>
    </citation>
    <scope>NUCLEOTIDE SEQUENCE</scope>
    <source>
        <strain evidence="1">DSM 103493</strain>
    </source>
</reference>
<name>A0A9X1TJI0_STRM4</name>
<sequence>MAALIGGMSGGLLAPWAKARFDRRHERHQAFDRAIASVKAVLYAYTAPTNVARSQIGDSTYAQEFIDQLLTRRMERFFEATYGMRQAIAGLEP</sequence>
<evidence type="ECO:0000313" key="1">
    <source>
        <dbReference type="EMBL" id="MCF1593367.1"/>
    </source>
</evidence>
<accession>A0A9X1TJI0</accession>
<organism evidence="1 2">
    <name type="scientific">Streptomyces muensis</name>
    <dbReference type="NCBI Taxonomy" id="1077944"/>
    <lineage>
        <taxon>Bacteria</taxon>
        <taxon>Bacillati</taxon>
        <taxon>Actinomycetota</taxon>
        <taxon>Actinomycetes</taxon>
        <taxon>Kitasatosporales</taxon>
        <taxon>Streptomycetaceae</taxon>
        <taxon>Streptomyces</taxon>
    </lineage>
</organism>
<comment type="caution">
    <text evidence="1">The sequence shown here is derived from an EMBL/GenBank/DDBJ whole genome shotgun (WGS) entry which is preliminary data.</text>
</comment>
<dbReference type="Proteomes" id="UP001139384">
    <property type="component" value="Unassembled WGS sequence"/>
</dbReference>